<dbReference type="SUPFAM" id="SSF56935">
    <property type="entry name" value="Porins"/>
    <property type="match status" value="1"/>
</dbReference>
<evidence type="ECO:0000313" key="4">
    <source>
        <dbReference type="Proteomes" id="UP000219374"/>
    </source>
</evidence>
<feature type="coiled-coil region" evidence="1">
    <location>
        <begin position="40"/>
        <end position="67"/>
    </location>
</feature>
<keyword evidence="2" id="KW-0732">Signal</keyword>
<protein>
    <recommendedName>
        <fullName evidence="5">Porin subfamily protein</fullName>
    </recommendedName>
</protein>
<accession>A0A286D900</accession>
<gene>
    <name evidence="3" type="ORF">SAMN06296416_106106</name>
</gene>
<dbReference type="Pfam" id="PF19577">
    <property type="entry name" value="DcaP"/>
    <property type="match status" value="1"/>
</dbReference>
<dbReference type="InterPro" id="IPR045748">
    <property type="entry name" value="DcaP"/>
</dbReference>
<dbReference type="OrthoDB" id="190887at2"/>
<feature type="signal peptide" evidence="2">
    <location>
        <begin position="1"/>
        <end position="33"/>
    </location>
</feature>
<dbReference type="RefSeq" id="WP_097122405.1">
    <property type="nucleotide sequence ID" value="NZ_OCND01000006.1"/>
</dbReference>
<dbReference type="AlphaFoldDB" id="A0A286D900"/>
<proteinExistence type="predicted"/>
<evidence type="ECO:0008006" key="5">
    <source>
        <dbReference type="Google" id="ProtNLM"/>
    </source>
</evidence>
<dbReference type="Proteomes" id="UP000219374">
    <property type="component" value="Unassembled WGS sequence"/>
</dbReference>
<organism evidence="3 4">
    <name type="scientific">Pseudoxanthomonas wuyuanensis</name>
    <dbReference type="NCBI Taxonomy" id="1073196"/>
    <lineage>
        <taxon>Bacteria</taxon>
        <taxon>Pseudomonadati</taxon>
        <taxon>Pseudomonadota</taxon>
        <taxon>Gammaproteobacteria</taxon>
        <taxon>Lysobacterales</taxon>
        <taxon>Lysobacteraceae</taxon>
        <taxon>Pseudoxanthomonas</taxon>
    </lineage>
</organism>
<keyword evidence="1" id="KW-0175">Coiled coil</keyword>
<reference evidence="3 4" key="1">
    <citation type="submission" date="2017-09" db="EMBL/GenBank/DDBJ databases">
        <authorList>
            <person name="Ehlers B."/>
            <person name="Leendertz F.H."/>
        </authorList>
    </citation>
    <scope>NUCLEOTIDE SEQUENCE [LARGE SCALE GENOMIC DNA]</scope>
    <source>
        <strain evidence="3 4">CGMCC 1.10978</strain>
    </source>
</reference>
<feature type="chain" id="PRO_5013080770" description="Porin subfamily protein" evidence="2">
    <location>
        <begin position="34"/>
        <end position="460"/>
    </location>
</feature>
<evidence type="ECO:0000256" key="2">
    <source>
        <dbReference type="SAM" id="SignalP"/>
    </source>
</evidence>
<evidence type="ECO:0000256" key="1">
    <source>
        <dbReference type="SAM" id="Coils"/>
    </source>
</evidence>
<keyword evidence="4" id="KW-1185">Reference proteome</keyword>
<evidence type="ECO:0000313" key="3">
    <source>
        <dbReference type="EMBL" id="SOD55141.1"/>
    </source>
</evidence>
<name>A0A286D900_9GAMM</name>
<dbReference type="EMBL" id="OCND01000006">
    <property type="protein sequence ID" value="SOD55141.1"/>
    <property type="molecule type" value="Genomic_DNA"/>
</dbReference>
<sequence>MQPDYPQALRRPRPQRLAAALFAALAITPLAYAQQGQDGDAAMRARLAQLEQMMQAMQSELDALKAERNAQTPATAQAVAQGAAAPAKAAIQSAPIVPKGNPATTFSYGGFIRAEAIYTRTPDGEIAENSLGRRQYVPASIPIGGDGEGTDFNTTAQHSRFWFTVDNTNENGDKVKGHIEMDFGTDINGNQLSTNSYTPRLRHAYVSWNNWLAGQTWSNFQDVSVLPEAGPLLGPTEGTVFVRQVQLRYSKGPWVFTAENPETLLSPYRGVGARISSDDNNFPDLTARYTLKGKNAHFSVAGILRQLRYQTADRSTDEIGYGLSASGKVKLGERDEIGGMLTAGSGIGRYLGYSLNPDGVLDAQGDIESLDVLAGFFGWKHSFTPRLRSNLYVSVASYDNDTDVTGLAINRSSRSAHANLVYSPLPNLDIGSELLWGMRRIETGESGELYRLHSFVKYSF</sequence>